<dbReference type="PANTHER" id="PTHR34792:SF1">
    <property type="entry name" value="OS02G0121500 PROTEIN"/>
    <property type="match status" value="1"/>
</dbReference>
<dbReference type="EMBL" id="LR881466">
    <property type="protein sequence ID" value="CAD5317304.1"/>
    <property type="molecule type" value="Genomic_DNA"/>
</dbReference>
<evidence type="ECO:0000313" key="3">
    <source>
        <dbReference type="Proteomes" id="UP000516314"/>
    </source>
</evidence>
<dbReference type="PANTHER" id="PTHR34792">
    <property type="entry name" value="OS02G0121500 PROTEIN"/>
    <property type="match status" value="1"/>
</dbReference>
<proteinExistence type="predicted"/>
<feature type="coiled-coil region" evidence="1">
    <location>
        <begin position="492"/>
        <end position="526"/>
    </location>
</feature>
<protein>
    <submittedName>
        <fullName evidence="2">(thale cress) hypothetical protein</fullName>
    </submittedName>
</protein>
<keyword evidence="1" id="KW-0175">Coiled coil</keyword>
<gene>
    <name evidence="2" type="ORF">AT9943_LOCUS5587</name>
</gene>
<evidence type="ECO:0000256" key="1">
    <source>
        <dbReference type="SAM" id="Coils"/>
    </source>
</evidence>
<reference evidence="2 3" key="1">
    <citation type="submission" date="2020-09" db="EMBL/GenBank/DDBJ databases">
        <authorList>
            <person name="Ashkenazy H."/>
        </authorList>
    </citation>
    <scope>NUCLEOTIDE SEQUENCE [LARGE SCALE GENOMIC DNA]</scope>
    <source>
        <strain evidence="3">cv. Cdm-0</strain>
    </source>
</reference>
<accession>A0A7G2E669</accession>
<dbReference type="Proteomes" id="UP000516314">
    <property type="component" value="Chromosome 1"/>
</dbReference>
<organism evidence="2 3">
    <name type="scientific">Arabidopsis thaliana</name>
    <name type="common">Mouse-ear cress</name>
    <dbReference type="NCBI Taxonomy" id="3702"/>
    <lineage>
        <taxon>Eukaryota</taxon>
        <taxon>Viridiplantae</taxon>
        <taxon>Streptophyta</taxon>
        <taxon>Embryophyta</taxon>
        <taxon>Tracheophyta</taxon>
        <taxon>Spermatophyta</taxon>
        <taxon>Magnoliopsida</taxon>
        <taxon>eudicotyledons</taxon>
        <taxon>Gunneridae</taxon>
        <taxon>Pentapetalae</taxon>
        <taxon>rosids</taxon>
        <taxon>malvids</taxon>
        <taxon>Brassicales</taxon>
        <taxon>Brassicaceae</taxon>
        <taxon>Camelineae</taxon>
        <taxon>Arabidopsis</taxon>
    </lineage>
</organism>
<evidence type="ECO:0000313" key="2">
    <source>
        <dbReference type="EMBL" id="CAD5317304.1"/>
    </source>
</evidence>
<dbReference type="AlphaFoldDB" id="A0A7G2E669"/>
<name>A0A7G2E669_ARATH</name>
<sequence>MKKRNLESVSKLSSVSKRLNRFKTGTESSVKKENQEMEAKAIVTESMMISKDEKEVAETLYGLAGMFTETDSLGKKTSNEKETSKVVDSILVVEDDYTKTESLTPVVSVLSSAKTKQIDAISLEQSDKQFNTTGMVDFIDRLKQSSSVKVTDAHARVNETKVTTSNGLALWPGLSSTTVHSGAQVLSKPSSTKLPPWMGQAVSPSNTASLLNCEPLRVQPRKLKRCASHIYISRLIKVLQTSKSSLATLNQNEQRSSEMSERRLPDSVITINDFKAIVSPPKRYQNPHLLDMHRAHNPKPVQEDMTKLALELYGPHTSQKQSFDFLSLSSAGAAQSHFPLPNSFPQYQISAAYNSQLSPATSSHQVQQLSPYLASRFQTAYNANQQQQQQLQKRLWAAQYRPTNGNTMQSNQYSKPNLSLNLTSIQQPLQTTKRAEIDTTAPFRTVKEAVALFGERVLASQVYSNHLKVMHDEKWEDPSGIKIELQETRYDLKRAKEESIQMRNSLSCLKEELERTKQELQKLRVDPGVNETKLDETVFKTKFEVLVPRVDDEPIRSPRLRSMSEKRYVKFANPTVTIDIVNKASFMIFTRHSRRLVEKLYAICDSFTVVYVRRIVRTTTRNLRRLKPFSIAGAGVVLLLPARGGMKSEINEPHEDLS</sequence>
<dbReference type="InterPro" id="IPR040305">
    <property type="entry name" value="At1g75730-like"/>
</dbReference>